<comment type="caution">
    <text evidence="2">The sequence shown here is derived from an EMBL/GenBank/DDBJ whole genome shotgun (WGS) entry which is preliminary data.</text>
</comment>
<feature type="transmembrane region" description="Helical" evidence="1">
    <location>
        <begin position="280"/>
        <end position="301"/>
    </location>
</feature>
<evidence type="ECO:0000313" key="2">
    <source>
        <dbReference type="EMBL" id="MCG7980314.1"/>
    </source>
</evidence>
<evidence type="ECO:0000256" key="1">
    <source>
        <dbReference type="SAM" id="Phobius"/>
    </source>
</evidence>
<feature type="transmembrane region" description="Helical" evidence="1">
    <location>
        <begin position="161"/>
        <end position="186"/>
    </location>
</feature>
<dbReference type="AlphaFoldDB" id="A0A9E4NMQ3"/>
<keyword evidence="1" id="KW-0472">Membrane</keyword>
<proteinExistence type="predicted"/>
<feature type="transmembrane region" description="Helical" evidence="1">
    <location>
        <begin position="255"/>
        <end position="273"/>
    </location>
</feature>
<feature type="transmembrane region" description="Helical" evidence="1">
    <location>
        <begin position="331"/>
        <end position="348"/>
    </location>
</feature>
<feature type="transmembrane region" description="Helical" evidence="1">
    <location>
        <begin position="118"/>
        <end position="141"/>
    </location>
</feature>
<keyword evidence="1" id="KW-1133">Transmembrane helix</keyword>
<gene>
    <name evidence="2" type="ORF">JAY77_19475</name>
</gene>
<feature type="transmembrane region" description="Helical" evidence="1">
    <location>
        <begin position="83"/>
        <end position="106"/>
    </location>
</feature>
<organism evidence="2 3">
    <name type="scientific">Candidatus Thiodiazotropha taylori</name>
    <dbReference type="NCBI Taxonomy" id="2792791"/>
    <lineage>
        <taxon>Bacteria</taxon>
        <taxon>Pseudomonadati</taxon>
        <taxon>Pseudomonadota</taxon>
        <taxon>Gammaproteobacteria</taxon>
        <taxon>Chromatiales</taxon>
        <taxon>Sedimenticolaceae</taxon>
        <taxon>Candidatus Thiodiazotropha</taxon>
    </lineage>
</organism>
<dbReference type="Proteomes" id="UP000886674">
    <property type="component" value="Unassembled WGS sequence"/>
</dbReference>
<dbReference type="PROSITE" id="PS51257">
    <property type="entry name" value="PROKAR_LIPOPROTEIN"/>
    <property type="match status" value="1"/>
</dbReference>
<feature type="transmembrane region" description="Helical" evidence="1">
    <location>
        <begin position="193"/>
        <end position="212"/>
    </location>
</feature>
<protein>
    <submittedName>
        <fullName evidence="2">Uncharacterized protein</fullName>
    </submittedName>
</protein>
<dbReference type="EMBL" id="JAEPCR010000119">
    <property type="protein sequence ID" value="MCG7980314.1"/>
    <property type="molecule type" value="Genomic_DNA"/>
</dbReference>
<name>A0A9E4NMQ3_9GAMM</name>
<feature type="transmembrane region" description="Helical" evidence="1">
    <location>
        <begin position="12"/>
        <end position="31"/>
    </location>
</feature>
<keyword evidence="1" id="KW-0812">Transmembrane</keyword>
<accession>A0A9E4NMQ3</accession>
<feature type="transmembrane region" description="Helical" evidence="1">
    <location>
        <begin position="52"/>
        <end position="71"/>
    </location>
</feature>
<reference evidence="2" key="1">
    <citation type="journal article" date="2021" name="Proc. Natl. Acad. Sci. U.S.A.">
        <title>Global biogeography of chemosynthetic symbionts reveals both localized and globally distributed symbiont groups. .</title>
        <authorList>
            <person name="Osvatic J.T."/>
            <person name="Wilkins L.G.E."/>
            <person name="Leibrecht L."/>
            <person name="Leray M."/>
            <person name="Zauner S."/>
            <person name="Polzin J."/>
            <person name="Camacho Y."/>
            <person name="Gros O."/>
            <person name="van Gils J.A."/>
            <person name="Eisen J.A."/>
            <person name="Petersen J.M."/>
            <person name="Yuen B."/>
        </authorList>
    </citation>
    <scope>NUCLEOTIDE SEQUENCE</scope>
    <source>
        <strain evidence="2">MAGclacostrist055</strain>
    </source>
</reference>
<evidence type="ECO:0000313" key="3">
    <source>
        <dbReference type="Proteomes" id="UP000886674"/>
    </source>
</evidence>
<feature type="transmembrane region" description="Helical" evidence="1">
    <location>
        <begin position="307"/>
        <end position="324"/>
    </location>
</feature>
<sequence>MDTIFVKRSSLILLLSLAACLIFIREPLFLLEPRIWAEEGRIYLSRALAKEPVSALFSFNLGYYSLFNNFIAFAAVEFFPIKYAAYVTTYSSLLLQLATFLLIVLTPSKLLATFEERVLVGIALIILGTPEIWLTTINMQFWLATGTFFLLNGKSLRSSHLIYLALAFLTGIPSLLFAPFFLIRYLKERDRSYLIVFCMGTIAFFIHLLAFIDHLSSGDNNRLNLEHVTNIFYSLVESLTVTFDFTHLQISVNKYLDIFLFIIFISTLTIYFLKERRELFIYVLFPLILYLIVSITLSIRMAGGERYAFPVTIAVYSALVLLCNRYHSEKFWSVLPILVLLLHLPGYFQTSRFYDEHWPSWRSQLDTWDGRSPIQVLIFPQNKKNKWSVILDSNRSP</sequence>